<dbReference type="EMBL" id="MU864959">
    <property type="protein sequence ID" value="KAK4463479.1"/>
    <property type="molecule type" value="Genomic_DNA"/>
</dbReference>
<dbReference type="AlphaFoldDB" id="A0AAV9HUX7"/>
<sequence>MALVLFFLLLLFFFLCVVIVGRIGKGERGKNVKGTPGGGLLLLLLLMMREREKTCSRYQPPHTQYTLHNLYF</sequence>
<evidence type="ECO:0000256" key="1">
    <source>
        <dbReference type="SAM" id="SignalP"/>
    </source>
</evidence>
<evidence type="ECO:0000313" key="3">
    <source>
        <dbReference type="Proteomes" id="UP001321749"/>
    </source>
</evidence>
<protein>
    <recommendedName>
        <fullName evidence="4">Secreted protein</fullName>
    </recommendedName>
</protein>
<accession>A0AAV9HUX7</accession>
<reference evidence="2" key="2">
    <citation type="submission" date="2023-06" db="EMBL/GenBank/DDBJ databases">
        <authorList>
            <consortium name="Lawrence Berkeley National Laboratory"/>
            <person name="Mondo S.J."/>
            <person name="Hensen N."/>
            <person name="Bonometti L."/>
            <person name="Westerberg I."/>
            <person name="Brannstrom I.O."/>
            <person name="Guillou S."/>
            <person name="Cros-Aarteil S."/>
            <person name="Calhoun S."/>
            <person name="Haridas S."/>
            <person name="Kuo A."/>
            <person name="Pangilinan J."/>
            <person name="Riley R."/>
            <person name="Labutti K."/>
            <person name="Andreopoulos B."/>
            <person name="Lipzen A."/>
            <person name="Chen C."/>
            <person name="Yanf M."/>
            <person name="Daum C."/>
            <person name="Ng V."/>
            <person name="Clum A."/>
            <person name="Steindorff A."/>
            <person name="Ohm R."/>
            <person name="Martin F."/>
            <person name="Silar P."/>
            <person name="Natvig D."/>
            <person name="Lalanne C."/>
            <person name="Gautier V."/>
            <person name="Ament-Velasquez S.L."/>
            <person name="Kruys A."/>
            <person name="Hutchinson M.I."/>
            <person name="Powell A.J."/>
            <person name="Barry K."/>
            <person name="Miller A.N."/>
            <person name="Grigoriev I.V."/>
            <person name="Debuchy R."/>
            <person name="Gladieux P."/>
            <person name="Thoren M.H."/>
            <person name="Johannesson H."/>
        </authorList>
    </citation>
    <scope>NUCLEOTIDE SEQUENCE</scope>
    <source>
        <strain evidence="2">PSN324</strain>
    </source>
</reference>
<feature type="chain" id="PRO_5043945142" description="Secreted protein" evidence="1">
    <location>
        <begin position="22"/>
        <end position="72"/>
    </location>
</feature>
<gene>
    <name evidence="2" type="ORF">QBC42DRAFT_66462</name>
</gene>
<keyword evidence="1" id="KW-0732">Signal</keyword>
<evidence type="ECO:0000313" key="2">
    <source>
        <dbReference type="EMBL" id="KAK4463479.1"/>
    </source>
</evidence>
<feature type="signal peptide" evidence="1">
    <location>
        <begin position="1"/>
        <end position="21"/>
    </location>
</feature>
<name>A0AAV9HUX7_9PEZI</name>
<reference evidence="2" key="1">
    <citation type="journal article" date="2023" name="Mol. Phylogenet. Evol.">
        <title>Genome-scale phylogeny and comparative genomics of the fungal order Sordariales.</title>
        <authorList>
            <person name="Hensen N."/>
            <person name="Bonometti L."/>
            <person name="Westerberg I."/>
            <person name="Brannstrom I.O."/>
            <person name="Guillou S."/>
            <person name="Cros-Aarteil S."/>
            <person name="Calhoun S."/>
            <person name="Haridas S."/>
            <person name="Kuo A."/>
            <person name="Mondo S."/>
            <person name="Pangilinan J."/>
            <person name="Riley R."/>
            <person name="LaButti K."/>
            <person name="Andreopoulos B."/>
            <person name="Lipzen A."/>
            <person name="Chen C."/>
            <person name="Yan M."/>
            <person name="Daum C."/>
            <person name="Ng V."/>
            <person name="Clum A."/>
            <person name="Steindorff A."/>
            <person name="Ohm R.A."/>
            <person name="Martin F."/>
            <person name="Silar P."/>
            <person name="Natvig D.O."/>
            <person name="Lalanne C."/>
            <person name="Gautier V."/>
            <person name="Ament-Velasquez S.L."/>
            <person name="Kruys A."/>
            <person name="Hutchinson M.I."/>
            <person name="Powell A.J."/>
            <person name="Barry K."/>
            <person name="Miller A.N."/>
            <person name="Grigoriev I.V."/>
            <person name="Debuchy R."/>
            <person name="Gladieux P."/>
            <person name="Hiltunen Thoren M."/>
            <person name="Johannesson H."/>
        </authorList>
    </citation>
    <scope>NUCLEOTIDE SEQUENCE</scope>
    <source>
        <strain evidence="2">PSN324</strain>
    </source>
</reference>
<comment type="caution">
    <text evidence="2">The sequence shown here is derived from an EMBL/GenBank/DDBJ whole genome shotgun (WGS) entry which is preliminary data.</text>
</comment>
<dbReference type="Proteomes" id="UP001321749">
    <property type="component" value="Unassembled WGS sequence"/>
</dbReference>
<evidence type="ECO:0008006" key="4">
    <source>
        <dbReference type="Google" id="ProtNLM"/>
    </source>
</evidence>
<proteinExistence type="predicted"/>
<keyword evidence="3" id="KW-1185">Reference proteome</keyword>
<organism evidence="2 3">
    <name type="scientific">Cladorrhinum samala</name>
    <dbReference type="NCBI Taxonomy" id="585594"/>
    <lineage>
        <taxon>Eukaryota</taxon>
        <taxon>Fungi</taxon>
        <taxon>Dikarya</taxon>
        <taxon>Ascomycota</taxon>
        <taxon>Pezizomycotina</taxon>
        <taxon>Sordariomycetes</taxon>
        <taxon>Sordariomycetidae</taxon>
        <taxon>Sordariales</taxon>
        <taxon>Podosporaceae</taxon>
        <taxon>Cladorrhinum</taxon>
    </lineage>
</organism>